<proteinExistence type="predicted"/>
<organism evidence="1 2">
    <name type="scientific">Basidiobolus ranarum</name>
    <dbReference type="NCBI Taxonomy" id="34480"/>
    <lineage>
        <taxon>Eukaryota</taxon>
        <taxon>Fungi</taxon>
        <taxon>Fungi incertae sedis</taxon>
        <taxon>Zoopagomycota</taxon>
        <taxon>Entomophthoromycotina</taxon>
        <taxon>Basidiobolomycetes</taxon>
        <taxon>Basidiobolales</taxon>
        <taxon>Basidiobolaceae</taxon>
        <taxon>Basidiobolus</taxon>
    </lineage>
</organism>
<reference evidence="1 2" key="1">
    <citation type="submission" date="2023-04" db="EMBL/GenBank/DDBJ databases">
        <title>Genome of Basidiobolus ranarum AG-B5.</title>
        <authorList>
            <person name="Stajich J.E."/>
            <person name="Carter-House D."/>
            <person name="Gryganskyi A."/>
        </authorList>
    </citation>
    <scope>NUCLEOTIDE SEQUENCE [LARGE SCALE GENOMIC DNA]</scope>
    <source>
        <strain evidence="1 2">AG-B5</strain>
    </source>
</reference>
<gene>
    <name evidence="1" type="ORF">K7432_005129</name>
</gene>
<accession>A0ABR2W3K8</accession>
<sequence length="199" mass="23479">MIVSTTCNPNSFQETCALDGACIDRNNTSTDPSLCRDCIRISENQYLPTSFVLSNLRKVGSYLFNNPYSSNTCLYIRDSLDNEAHFWLHDFYFAQDCQLLYRLMCRAPRRSSLSNEPEMIIEKKETIEQKNDQEKRHIYIKVPSIIGFSDILKWLYSRDDEKWLQCIDEENFDIVMQNVAFLRLSHEAYYVLAQFYENL</sequence>
<dbReference type="Proteomes" id="UP001479436">
    <property type="component" value="Unassembled WGS sequence"/>
</dbReference>
<keyword evidence="2" id="KW-1185">Reference proteome</keyword>
<protein>
    <submittedName>
        <fullName evidence="1">Uncharacterized protein</fullName>
    </submittedName>
</protein>
<name>A0ABR2W3K8_9FUNG</name>
<evidence type="ECO:0000313" key="2">
    <source>
        <dbReference type="Proteomes" id="UP001479436"/>
    </source>
</evidence>
<evidence type="ECO:0000313" key="1">
    <source>
        <dbReference type="EMBL" id="KAK9718992.1"/>
    </source>
</evidence>
<dbReference type="EMBL" id="JASJQH010007069">
    <property type="protein sequence ID" value="KAK9718992.1"/>
    <property type="molecule type" value="Genomic_DNA"/>
</dbReference>
<comment type="caution">
    <text evidence="1">The sequence shown here is derived from an EMBL/GenBank/DDBJ whole genome shotgun (WGS) entry which is preliminary data.</text>
</comment>